<dbReference type="EMBL" id="DTFF01000043">
    <property type="protein sequence ID" value="HGI87746.1"/>
    <property type="molecule type" value="Genomic_DNA"/>
</dbReference>
<feature type="binding site" evidence="8">
    <location>
        <position position="164"/>
    </location>
    <ligand>
        <name>anthranilate</name>
        <dbReference type="ChEBI" id="CHEBI:16567"/>
        <label>2</label>
    </ligand>
</feature>
<feature type="domain" description="Glycosyl transferase family 3" evidence="9">
    <location>
        <begin position="73"/>
        <end position="316"/>
    </location>
</feature>
<dbReference type="FunFam" id="3.40.1030.10:FF:000002">
    <property type="entry name" value="Anthranilate phosphoribosyltransferase"/>
    <property type="match status" value="1"/>
</dbReference>
<evidence type="ECO:0000256" key="4">
    <source>
        <dbReference type="ARBA" id="ARBA00022676"/>
    </source>
</evidence>
<keyword evidence="3 8" id="KW-0028">Amino-acid biosynthesis</keyword>
<feature type="binding site" evidence="8">
    <location>
        <position position="223"/>
    </location>
    <ligand>
        <name>Mg(2+)</name>
        <dbReference type="ChEBI" id="CHEBI:18420"/>
        <label>2</label>
    </ligand>
</feature>
<dbReference type="NCBIfam" id="TIGR01245">
    <property type="entry name" value="trpD"/>
    <property type="match status" value="1"/>
</dbReference>
<keyword evidence="6 8" id="KW-0822">Tryptophan biosynthesis</keyword>
<comment type="caution">
    <text evidence="11">The sequence shown here is derived from an EMBL/GenBank/DDBJ whole genome shotgun (WGS) entry which is preliminary data.</text>
</comment>
<evidence type="ECO:0000256" key="5">
    <source>
        <dbReference type="ARBA" id="ARBA00022679"/>
    </source>
</evidence>
<comment type="function">
    <text evidence="8">Catalyzes the transfer of the phosphoribosyl group of 5-phosphorylribose-1-pyrophosphate (PRPP) to anthranilate to yield N-(5'-phosphoribosyl)-anthranilate (PRA).</text>
</comment>
<dbReference type="Pfam" id="PF02885">
    <property type="entry name" value="Glycos_trans_3N"/>
    <property type="match status" value="1"/>
</dbReference>
<evidence type="ECO:0000256" key="2">
    <source>
        <dbReference type="ARBA" id="ARBA00011948"/>
    </source>
</evidence>
<feature type="binding site" evidence="8">
    <location>
        <position position="109"/>
    </location>
    <ligand>
        <name>anthranilate</name>
        <dbReference type="ChEBI" id="CHEBI:16567"/>
        <label>1</label>
    </ligand>
</feature>
<gene>
    <name evidence="8 11" type="primary">trpD</name>
    <name evidence="11" type="ORF">ENV14_05060</name>
</gene>
<dbReference type="GO" id="GO:0004048">
    <property type="term" value="F:anthranilate phosphoribosyltransferase activity"/>
    <property type="evidence" value="ECO:0007669"/>
    <property type="project" value="UniProtKB-UniRule"/>
</dbReference>
<evidence type="ECO:0000256" key="8">
    <source>
        <dbReference type="HAMAP-Rule" id="MF_00211"/>
    </source>
</evidence>
<dbReference type="Gene3D" id="1.20.970.10">
    <property type="entry name" value="Transferase, Pyrimidine Nucleoside Phosphorylase, Chain C"/>
    <property type="match status" value="1"/>
</dbReference>
<dbReference type="Gene3D" id="3.40.1030.10">
    <property type="entry name" value="Nucleoside phosphorylase/phosphoribosyltransferase catalytic domain"/>
    <property type="match status" value="1"/>
</dbReference>
<dbReference type="SUPFAM" id="SSF52418">
    <property type="entry name" value="Nucleoside phosphorylase/phosphoribosyltransferase catalytic domain"/>
    <property type="match status" value="1"/>
</dbReference>
<dbReference type="PANTHER" id="PTHR43285">
    <property type="entry name" value="ANTHRANILATE PHOSPHORIBOSYLTRANSFERASE"/>
    <property type="match status" value="1"/>
</dbReference>
<feature type="binding site" evidence="8">
    <location>
        <position position="87"/>
    </location>
    <ligand>
        <name>5-phospho-alpha-D-ribose 1-diphosphate</name>
        <dbReference type="ChEBI" id="CHEBI:58017"/>
    </ligand>
</feature>
<feature type="binding site" evidence="8">
    <location>
        <position position="224"/>
    </location>
    <ligand>
        <name>Mg(2+)</name>
        <dbReference type="ChEBI" id="CHEBI:18420"/>
        <label>2</label>
    </ligand>
</feature>
<dbReference type="InterPro" id="IPR035902">
    <property type="entry name" value="Nuc_phospho_transferase"/>
</dbReference>
<organism evidence="11">
    <name type="scientific">Ignisphaera aggregans</name>
    <dbReference type="NCBI Taxonomy" id="334771"/>
    <lineage>
        <taxon>Archaea</taxon>
        <taxon>Thermoproteota</taxon>
        <taxon>Thermoprotei</taxon>
        <taxon>Desulfurococcales</taxon>
        <taxon>Desulfurococcaceae</taxon>
        <taxon>Ignisphaera</taxon>
    </lineage>
</organism>
<dbReference type="GO" id="GO:0000162">
    <property type="term" value="P:L-tryptophan biosynthetic process"/>
    <property type="evidence" value="ECO:0007669"/>
    <property type="project" value="UniProtKB-UniRule"/>
</dbReference>
<evidence type="ECO:0000259" key="9">
    <source>
        <dbReference type="Pfam" id="PF00591"/>
    </source>
</evidence>
<evidence type="ECO:0000256" key="1">
    <source>
        <dbReference type="ARBA" id="ARBA00004907"/>
    </source>
</evidence>
<dbReference type="GO" id="GO:0005829">
    <property type="term" value="C:cytosol"/>
    <property type="evidence" value="ECO:0007669"/>
    <property type="project" value="TreeGrafter"/>
</dbReference>
<dbReference type="Pfam" id="PF00591">
    <property type="entry name" value="Glycos_transf_3"/>
    <property type="match status" value="1"/>
</dbReference>
<feature type="binding site" evidence="8">
    <location>
        <position position="118"/>
    </location>
    <ligand>
        <name>5-phospho-alpha-D-ribose 1-diphosphate</name>
        <dbReference type="ChEBI" id="CHEBI:58017"/>
    </ligand>
</feature>
<dbReference type="InterPro" id="IPR036320">
    <property type="entry name" value="Glycosyl_Trfase_fam3_N_dom_sf"/>
</dbReference>
<protein>
    <recommendedName>
        <fullName evidence="2 8">Anthranilate phosphoribosyltransferase</fullName>
        <ecNumber evidence="2 8">2.4.2.18</ecNumber>
    </recommendedName>
</protein>
<comment type="caution">
    <text evidence="8">Lacks conserved residue(s) required for the propagation of feature annotation.</text>
</comment>
<comment type="catalytic activity">
    <reaction evidence="8">
        <text>N-(5-phospho-beta-D-ribosyl)anthranilate + diphosphate = 5-phospho-alpha-D-ribose 1-diphosphate + anthranilate</text>
        <dbReference type="Rhea" id="RHEA:11768"/>
        <dbReference type="ChEBI" id="CHEBI:16567"/>
        <dbReference type="ChEBI" id="CHEBI:18277"/>
        <dbReference type="ChEBI" id="CHEBI:33019"/>
        <dbReference type="ChEBI" id="CHEBI:58017"/>
        <dbReference type="EC" id="2.4.2.18"/>
    </reaction>
</comment>
<feature type="binding site" evidence="8">
    <location>
        <position position="224"/>
    </location>
    <ligand>
        <name>Mg(2+)</name>
        <dbReference type="ChEBI" id="CHEBI:18420"/>
        <label>1</label>
    </ligand>
</feature>
<name>A0A7C4FGL6_9CREN</name>
<keyword evidence="8" id="KW-0460">Magnesium</keyword>
<dbReference type="AlphaFoldDB" id="A0A7C4FGL6"/>
<dbReference type="SUPFAM" id="SSF47648">
    <property type="entry name" value="Nucleoside phosphorylase/phosphoribosyltransferase N-terminal domain"/>
    <property type="match status" value="1"/>
</dbReference>
<dbReference type="InterPro" id="IPR017459">
    <property type="entry name" value="Glycosyl_Trfase_fam3_N_dom"/>
</dbReference>
<keyword evidence="7 8" id="KW-0057">Aromatic amino acid biosynthesis</keyword>
<comment type="cofactor">
    <cofactor evidence="8">
        <name>Mg(2+)</name>
        <dbReference type="ChEBI" id="CHEBI:18420"/>
    </cofactor>
    <text evidence="8">Binds 2 magnesium ions per monomer.</text>
</comment>
<feature type="binding site" evidence="8">
    <location>
        <position position="79"/>
    </location>
    <ligand>
        <name>anthranilate</name>
        <dbReference type="ChEBI" id="CHEBI:16567"/>
        <label>1</label>
    </ligand>
</feature>
<dbReference type="GO" id="GO:0000287">
    <property type="term" value="F:magnesium ion binding"/>
    <property type="evidence" value="ECO:0007669"/>
    <property type="project" value="UniProtKB-UniRule"/>
</dbReference>
<proteinExistence type="inferred from homology"/>
<feature type="binding site" evidence="8">
    <location>
        <position position="91"/>
    </location>
    <ligand>
        <name>Mg(2+)</name>
        <dbReference type="ChEBI" id="CHEBI:18420"/>
        <label>1</label>
    </ligand>
</feature>
<dbReference type="HAMAP" id="MF_00211">
    <property type="entry name" value="TrpD"/>
    <property type="match status" value="1"/>
</dbReference>
<keyword evidence="4 8" id="KW-0328">Glycosyltransferase</keyword>
<comment type="pathway">
    <text evidence="1 8">Amino-acid biosynthesis; L-tryptophan biosynthesis; L-tryptophan from chorismate: step 2/5.</text>
</comment>
<feature type="binding site" evidence="8">
    <location>
        <begin position="89"/>
        <end position="92"/>
    </location>
    <ligand>
        <name>5-phospho-alpha-D-ribose 1-diphosphate</name>
        <dbReference type="ChEBI" id="CHEBI:58017"/>
    </ligand>
</feature>
<sequence>MEYRDIVEKIVNRGSLSFDEAAELALRVMSGEVPEAIISAILVGLRMKGESVEEIAGFASAMRRMAVKVDGGRAIDIVGTGGDGYSTMNVSTATALLISVLHPVAKHGNRAVSGRSGSADVLEALGYKIEVEPSKAEELLKEVNFVFLFAPLYHPAMKRVMPVRKMLGIRTIFNILGPLTNPASPRMVVVGAFSKSFAEKMAQVLLILGIKRAFVVHGEPGIDEVSPEAKTHVYEVRGGGVEYYTLEPKDFGVKPVPLTNVTATNPEDSAIRILRASKGLDKAAATFIKVNASVAMVLTGHAKDFRDGAELAEQLLPNLLNRVKVIVESNGDVRRLEGLLTKVGAV</sequence>
<evidence type="ECO:0000313" key="11">
    <source>
        <dbReference type="EMBL" id="HGI87746.1"/>
    </source>
</evidence>
<feature type="domain" description="Glycosyl transferase family 3 N-terminal" evidence="10">
    <location>
        <begin position="4"/>
        <end position="65"/>
    </location>
</feature>
<dbReference type="PANTHER" id="PTHR43285:SF2">
    <property type="entry name" value="ANTHRANILATE PHOSPHORIBOSYLTRANSFERASE"/>
    <property type="match status" value="1"/>
</dbReference>
<evidence type="ECO:0000256" key="6">
    <source>
        <dbReference type="ARBA" id="ARBA00022822"/>
    </source>
</evidence>
<dbReference type="EC" id="2.4.2.18" evidence="2 8"/>
<comment type="similarity">
    <text evidence="8">Belongs to the anthranilate phosphoribosyltransferase family.</text>
</comment>
<dbReference type="InterPro" id="IPR000312">
    <property type="entry name" value="Glycosyl_Trfase_fam3"/>
</dbReference>
<evidence type="ECO:0000259" key="10">
    <source>
        <dbReference type="Pfam" id="PF02885"/>
    </source>
</evidence>
<reference evidence="11" key="1">
    <citation type="journal article" date="2020" name="mSystems">
        <title>Genome- and Community-Level Interaction Insights into Carbon Utilization and Element Cycling Functions of Hydrothermarchaeota in Hydrothermal Sediment.</title>
        <authorList>
            <person name="Zhou Z."/>
            <person name="Liu Y."/>
            <person name="Xu W."/>
            <person name="Pan J."/>
            <person name="Luo Z.H."/>
            <person name="Li M."/>
        </authorList>
    </citation>
    <scope>NUCLEOTIDE SEQUENCE [LARGE SCALE GENOMIC DNA]</scope>
    <source>
        <strain evidence="11">SpSt-732</strain>
    </source>
</reference>
<feature type="binding site" evidence="8">
    <location>
        <begin position="82"/>
        <end position="83"/>
    </location>
    <ligand>
        <name>5-phospho-alpha-D-ribose 1-diphosphate</name>
        <dbReference type="ChEBI" id="CHEBI:58017"/>
    </ligand>
</feature>
<evidence type="ECO:0000256" key="3">
    <source>
        <dbReference type="ARBA" id="ARBA00022605"/>
    </source>
</evidence>
<evidence type="ECO:0000256" key="7">
    <source>
        <dbReference type="ARBA" id="ARBA00023141"/>
    </source>
</evidence>
<feature type="binding site" evidence="8">
    <location>
        <begin position="106"/>
        <end position="114"/>
    </location>
    <ligand>
        <name>5-phospho-alpha-D-ribose 1-diphosphate</name>
        <dbReference type="ChEBI" id="CHEBI:58017"/>
    </ligand>
</feature>
<feature type="binding site" evidence="8">
    <location>
        <position position="79"/>
    </location>
    <ligand>
        <name>5-phospho-alpha-D-ribose 1-diphosphate</name>
        <dbReference type="ChEBI" id="CHEBI:58017"/>
    </ligand>
</feature>
<keyword evidence="5 8" id="KW-0808">Transferase</keyword>
<dbReference type="UniPathway" id="UPA00035">
    <property type="reaction ID" value="UER00041"/>
</dbReference>
<comment type="subunit">
    <text evidence="8">Homodimer.</text>
</comment>
<accession>A0A7C4FGL6</accession>
<keyword evidence="8" id="KW-0479">Metal-binding</keyword>
<dbReference type="InterPro" id="IPR005940">
    <property type="entry name" value="Anthranilate_Pribosyl_Tfrase"/>
</dbReference>